<dbReference type="PROSITE" id="PS00519">
    <property type="entry name" value="HTH_ASNC_1"/>
    <property type="match status" value="1"/>
</dbReference>
<dbReference type="InterPro" id="IPR011008">
    <property type="entry name" value="Dimeric_a/b-barrel"/>
</dbReference>
<sequence length="192" mass="21789">MYQRSFFVEIVFKIISNYINFVPHKILQILYIMDNSVRVKFDKIDRKILEILQANAKITNAQLSKDIGLSPAPTLERVKKLEQSGIIKSYHAKLDPERIGLGVSTFVLVSLIGHNKGNIDAFMKEINDIQEVIECHHITGTGDFILKIIAKDITAYQKLMLEKVSEIKEVDSMQSMVILSTFKDSKVLPIPA</sequence>
<dbReference type="PANTHER" id="PTHR30154">
    <property type="entry name" value="LEUCINE-RESPONSIVE REGULATORY PROTEIN"/>
    <property type="match status" value="1"/>
</dbReference>
<evidence type="ECO:0000256" key="3">
    <source>
        <dbReference type="ARBA" id="ARBA00023163"/>
    </source>
</evidence>
<dbReference type="SMART" id="SM00344">
    <property type="entry name" value="HTH_ASNC"/>
    <property type="match status" value="1"/>
</dbReference>
<dbReference type="Gene3D" id="1.10.10.10">
    <property type="entry name" value="Winged helix-like DNA-binding domain superfamily/Winged helix DNA-binding domain"/>
    <property type="match status" value="1"/>
</dbReference>
<name>A0A239AGB3_9BACT</name>
<dbReference type="Pfam" id="PF01037">
    <property type="entry name" value="AsnC_trans_reg"/>
    <property type="match status" value="1"/>
</dbReference>
<evidence type="ECO:0000259" key="4">
    <source>
        <dbReference type="PROSITE" id="PS50956"/>
    </source>
</evidence>
<dbReference type="AlphaFoldDB" id="A0A239AGB3"/>
<dbReference type="InterPro" id="IPR019885">
    <property type="entry name" value="Tscrpt_reg_HTH_AsnC-type_CS"/>
</dbReference>
<reference evidence="6" key="1">
    <citation type="submission" date="2017-06" db="EMBL/GenBank/DDBJ databases">
        <authorList>
            <person name="Varghese N."/>
            <person name="Submissions S."/>
        </authorList>
    </citation>
    <scope>NUCLEOTIDE SEQUENCE [LARGE SCALE GENOMIC DNA]</scope>
    <source>
        <strain evidence="6">5C</strain>
    </source>
</reference>
<keyword evidence="3" id="KW-0804">Transcription</keyword>
<feature type="domain" description="HTH asnC-type" evidence="4">
    <location>
        <begin position="41"/>
        <end position="102"/>
    </location>
</feature>
<dbReference type="InterPro" id="IPR019887">
    <property type="entry name" value="Tscrpt_reg_AsnC/Lrp_C"/>
</dbReference>
<dbReference type="GO" id="GO:0043565">
    <property type="term" value="F:sequence-specific DNA binding"/>
    <property type="evidence" value="ECO:0007669"/>
    <property type="project" value="InterPro"/>
</dbReference>
<dbReference type="InterPro" id="IPR019888">
    <property type="entry name" value="Tscrpt_reg_AsnC-like"/>
</dbReference>
<dbReference type="InterPro" id="IPR000485">
    <property type="entry name" value="AsnC-type_HTH_dom"/>
</dbReference>
<keyword evidence="6" id="KW-1185">Reference proteome</keyword>
<protein>
    <submittedName>
        <fullName evidence="5">Transcriptional regulator, AsnC family</fullName>
    </submittedName>
</protein>
<dbReference type="CDD" id="cd00090">
    <property type="entry name" value="HTH_ARSR"/>
    <property type="match status" value="1"/>
</dbReference>
<dbReference type="PROSITE" id="PS50956">
    <property type="entry name" value="HTH_ASNC_2"/>
    <property type="match status" value="1"/>
</dbReference>
<organism evidence="5 6">
    <name type="scientific">Belliella buryatensis</name>
    <dbReference type="NCBI Taxonomy" id="1500549"/>
    <lineage>
        <taxon>Bacteria</taxon>
        <taxon>Pseudomonadati</taxon>
        <taxon>Bacteroidota</taxon>
        <taxon>Cytophagia</taxon>
        <taxon>Cytophagales</taxon>
        <taxon>Cyclobacteriaceae</taxon>
        <taxon>Belliella</taxon>
    </lineage>
</organism>
<dbReference type="SUPFAM" id="SSF54909">
    <property type="entry name" value="Dimeric alpha+beta barrel"/>
    <property type="match status" value="1"/>
</dbReference>
<evidence type="ECO:0000313" key="5">
    <source>
        <dbReference type="EMBL" id="SNR94048.1"/>
    </source>
</evidence>
<dbReference type="PRINTS" id="PR00033">
    <property type="entry name" value="HTHASNC"/>
</dbReference>
<proteinExistence type="predicted"/>
<keyword evidence="1" id="KW-0805">Transcription regulation</keyword>
<accession>A0A239AGB3</accession>
<dbReference type="EMBL" id="FZOK01000001">
    <property type="protein sequence ID" value="SNR94048.1"/>
    <property type="molecule type" value="Genomic_DNA"/>
</dbReference>
<dbReference type="InterPro" id="IPR036390">
    <property type="entry name" value="WH_DNA-bd_sf"/>
</dbReference>
<dbReference type="GO" id="GO:0005829">
    <property type="term" value="C:cytosol"/>
    <property type="evidence" value="ECO:0007669"/>
    <property type="project" value="TreeGrafter"/>
</dbReference>
<dbReference type="SUPFAM" id="SSF46785">
    <property type="entry name" value="Winged helix' DNA-binding domain"/>
    <property type="match status" value="1"/>
</dbReference>
<evidence type="ECO:0000313" key="6">
    <source>
        <dbReference type="Proteomes" id="UP000198480"/>
    </source>
</evidence>
<evidence type="ECO:0000256" key="2">
    <source>
        <dbReference type="ARBA" id="ARBA00023125"/>
    </source>
</evidence>
<evidence type="ECO:0000256" key="1">
    <source>
        <dbReference type="ARBA" id="ARBA00023015"/>
    </source>
</evidence>
<dbReference type="InterPro" id="IPR036388">
    <property type="entry name" value="WH-like_DNA-bd_sf"/>
</dbReference>
<dbReference type="GO" id="GO:0043200">
    <property type="term" value="P:response to amino acid"/>
    <property type="evidence" value="ECO:0007669"/>
    <property type="project" value="TreeGrafter"/>
</dbReference>
<keyword evidence="2" id="KW-0238">DNA-binding</keyword>
<dbReference type="GO" id="GO:0006355">
    <property type="term" value="P:regulation of DNA-templated transcription"/>
    <property type="evidence" value="ECO:0007669"/>
    <property type="project" value="UniProtKB-ARBA"/>
</dbReference>
<gene>
    <name evidence="5" type="ORF">SAMN06295967_10192</name>
</gene>
<dbReference type="PANTHER" id="PTHR30154:SF34">
    <property type="entry name" value="TRANSCRIPTIONAL REGULATOR AZLB"/>
    <property type="match status" value="1"/>
</dbReference>
<dbReference type="Pfam" id="PF13412">
    <property type="entry name" value="HTH_24"/>
    <property type="match status" value="1"/>
</dbReference>
<dbReference type="InterPro" id="IPR011991">
    <property type="entry name" value="ArsR-like_HTH"/>
</dbReference>
<dbReference type="Proteomes" id="UP000198480">
    <property type="component" value="Unassembled WGS sequence"/>
</dbReference>
<dbReference type="Gene3D" id="3.30.70.920">
    <property type="match status" value="1"/>
</dbReference>